<comment type="caution">
    <text evidence="2">The sequence shown here is derived from an EMBL/GenBank/DDBJ whole genome shotgun (WGS) entry which is preliminary data.</text>
</comment>
<dbReference type="EMBL" id="LKEA01000026">
    <property type="protein sequence ID" value="ROV98370.1"/>
    <property type="molecule type" value="Genomic_DNA"/>
</dbReference>
<evidence type="ECO:0000259" key="1">
    <source>
        <dbReference type="Pfam" id="PF20150"/>
    </source>
</evidence>
<gene>
    <name evidence="2" type="ORF">VMCG_07136</name>
</gene>
<dbReference type="InterPro" id="IPR045518">
    <property type="entry name" value="2EXR"/>
</dbReference>
<dbReference type="PANTHER" id="PTHR35910:SF6">
    <property type="entry name" value="2EXR DOMAIN-CONTAINING PROTEIN"/>
    <property type="match status" value="1"/>
</dbReference>
<feature type="domain" description="2EXR" evidence="1">
    <location>
        <begin position="54"/>
        <end position="141"/>
    </location>
</feature>
<evidence type="ECO:0000313" key="3">
    <source>
        <dbReference type="Proteomes" id="UP000283895"/>
    </source>
</evidence>
<organism evidence="2 3">
    <name type="scientific">Cytospora schulzeri</name>
    <dbReference type="NCBI Taxonomy" id="448051"/>
    <lineage>
        <taxon>Eukaryota</taxon>
        <taxon>Fungi</taxon>
        <taxon>Dikarya</taxon>
        <taxon>Ascomycota</taxon>
        <taxon>Pezizomycotina</taxon>
        <taxon>Sordariomycetes</taxon>
        <taxon>Sordariomycetidae</taxon>
        <taxon>Diaporthales</taxon>
        <taxon>Cytosporaceae</taxon>
        <taxon>Cytospora</taxon>
    </lineage>
</organism>
<reference evidence="2 3" key="1">
    <citation type="submission" date="2015-09" db="EMBL/GenBank/DDBJ databases">
        <title>Host preference determinants of Valsa canker pathogens revealed by comparative genomics.</title>
        <authorList>
            <person name="Yin Z."/>
            <person name="Huang L."/>
        </authorList>
    </citation>
    <scope>NUCLEOTIDE SEQUENCE [LARGE SCALE GENOMIC DNA]</scope>
    <source>
        <strain evidence="2 3">03-1</strain>
    </source>
</reference>
<dbReference type="OrthoDB" id="3561261at2759"/>
<keyword evidence="3" id="KW-1185">Reference proteome</keyword>
<evidence type="ECO:0000313" key="2">
    <source>
        <dbReference type="EMBL" id="ROV98370.1"/>
    </source>
</evidence>
<proteinExistence type="predicted"/>
<accession>A0A423W4W0</accession>
<dbReference type="PANTHER" id="PTHR35910">
    <property type="entry name" value="2EXR DOMAIN-CONTAINING PROTEIN"/>
    <property type="match status" value="1"/>
</dbReference>
<dbReference type="Proteomes" id="UP000283895">
    <property type="component" value="Unassembled WGS sequence"/>
</dbReference>
<dbReference type="Pfam" id="PF20150">
    <property type="entry name" value="2EXR"/>
    <property type="match status" value="1"/>
</dbReference>
<dbReference type="AlphaFoldDB" id="A0A423W4W0"/>
<sequence>MNPHRPTKSIDPTTTMAGPVNLQNQWSPPEYPQVRRPALYVNTTAKQFKSPTVFPKFRGLSGELRNMVWEYAAKGLDQRIFHAKVGSSLRRFNISFWNYPKPPAVLHVCRDSRAVAKNYFSFIFNDENGNGTWWSPEVDILYFDSDFVTQWSMAKHNLLNRGYNFSIQRIAIDWRLCLTTLTPRESTRPGHQSQDNDVVFTALIGRFLKDFPRVRSLYIIYPEKQLPHLLYPSEPVIVKNVPIAGITDITHEGVLLGDAISRLRECAHKLSCPVFRGRCFKGMCRDKSWLDRILTDDVLEFEIRQFAMHREWPAGYNTWGMTLNSHLPRAGRHGWPSRVPRKAR</sequence>
<protein>
    <recommendedName>
        <fullName evidence="1">2EXR domain-containing protein</fullName>
    </recommendedName>
</protein>
<name>A0A423W4W0_9PEZI</name>